<dbReference type="Proteomes" id="UP000237381">
    <property type="component" value="Unassembled WGS sequence"/>
</dbReference>
<keyword evidence="4" id="KW-1185">Reference proteome</keyword>
<evidence type="ECO:0000256" key="1">
    <source>
        <dbReference type="SAM" id="MobiDB-lite"/>
    </source>
</evidence>
<evidence type="ECO:0000313" key="3">
    <source>
        <dbReference type="EMBL" id="POR50220.1"/>
    </source>
</evidence>
<gene>
    <name evidence="3" type="ORF">B0G62_109128</name>
</gene>
<comment type="caution">
    <text evidence="3">The sequence shown here is derived from an EMBL/GenBank/DDBJ whole genome shotgun (WGS) entry which is preliminary data.</text>
</comment>
<dbReference type="EMBL" id="PQGA01000009">
    <property type="protein sequence ID" value="POR50220.1"/>
    <property type="molecule type" value="Genomic_DNA"/>
</dbReference>
<keyword evidence="2" id="KW-0732">Signal</keyword>
<feature type="region of interest" description="Disordered" evidence="1">
    <location>
        <begin position="29"/>
        <end position="101"/>
    </location>
</feature>
<dbReference type="AlphaFoldDB" id="A0A2S4M693"/>
<reference evidence="3 4" key="1">
    <citation type="submission" date="2018-01" db="EMBL/GenBank/DDBJ databases">
        <title>Genomic Encyclopedia of Type Strains, Phase III (KMG-III): the genomes of soil and plant-associated and newly described type strains.</title>
        <authorList>
            <person name="Whitman W."/>
        </authorList>
    </citation>
    <scope>NUCLEOTIDE SEQUENCE [LARGE SCALE GENOMIC DNA]</scope>
    <source>
        <strain evidence="3 4">JCM 18070</strain>
    </source>
</reference>
<feature type="compositionally biased region" description="Low complexity" evidence="1">
    <location>
        <begin position="58"/>
        <end position="89"/>
    </location>
</feature>
<sequence length="101" mass="9842">MMMKKTTSTLIAAVAALTLSGVAYAQNNTLATPSVKSPVSDTSTNSGYGTTGAANSESGMSAGAMNSSMSNGANTGATADTTAYGANNTLARPSVKSPAGQ</sequence>
<feature type="chain" id="PRO_5015608449" evidence="2">
    <location>
        <begin position="26"/>
        <end position="101"/>
    </location>
</feature>
<evidence type="ECO:0000256" key="2">
    <source>
        <dbReference type="SAM" id="SignalP"/>
    </source>
</evidence>
<proteinExistence type="predicted"/>
<evidence type="ECO:0000313" key="4">
    <source>
        <dbReference type="Proteomes" id="UP000237381"/>
    </source>
</evidence>
<accession>A0A2S4M693</accession>
<feature type="compositionally biased region" description="Polar residues" evidence="1">
    <location>
        <begin position="29"/>
        <end position="57"/>
    </location>
</feature>
<name>A0A2S4M693_9BURK</name>
<organism evidence="3 4">
    <name type="scientific">Paraburkholderia eburnea</name>
    <dbReference type="NCBI Taxonomy" id="1189126"/>
    <lineage>
        <taxon>Bacteria</taxon>
        <taxon>Pseudomonadati</taxon>
        <taxon>Pseudomonadota</taxon>
        <taxon>Betaproteobacteria</taxon>
        <taxon>Burkholderiales</taxon>
        <taxon>Burkholderiaceae</taxon>
        <taxon>Paraburkholderia</taxon>
    </lineage>
</organism>
<protein>
    <submittedName>
        <fullName evidence="3">Uncharacterized protein</fullName>
    </submittedName>
</protein>
<feature type="signal peptide" evidence="2">
    <location>
        <begin position="1"/>
        <end position="25"/>
    </location>
</feature>